<protein>
    <submittedName>
        <fullName evidence="3">Uncharacterized protein LOC111113480</fullName>
    </submittedName>
</protein>
<dbReference type="OrthoDB" id="6208539at2759"/>
<accession>A0A8B8BVT8</accession>
<evidence type="ECO:0000313" key="3">
    <source>
        <dbReference type="RefSeq" id="XP_022307487.1"/>
    </source>
</evidence>
<dbReference type="RefSeq" id="XP_022307487.1">
    <property type="nucleotide sequence ID" value="XM_022451779.1"/>
</dbReference>
<name>A0A8B8BVT8_CRAVI</name>
<evidence type="ECO:0000256" key="1">
    <source>
        <dbReference type="SAM" id="SignalP"/>
    </source>
</evidence>
<dbReference type="AlphaFoldDB" id="A0A8B8BVT8"/>
<keyword evidence="1" id="KW-0732">Signal</keyword>
<feature type="chain" id="PRO_5034537680" evidence="1">
    <location>
        <begin position="20"/>
        <end position="286"/>
    </location>
</feature>
<evidence type="ECO:0000313" key="2">
    <source>
        <dbReference type="Proteomes" id="UP000694844"/>
    </source>
</evidence>
<reference evidence="3" key="2">
    <citation type="submission" date="2025-08" db="UniProtKB">
        <authorList>
            <consortium name="RefSeq"/>
        </authorList>
    </citation>
    <scope>IDENTIFICATION</scope>
    <source>
        <tissue evidence="3">Whole sample</tissue>
    </source>
</reference>
<proteinExistence type="predicted"/>
<dbReference type="KEGG" id="cvn:111113480"/>
<sequence>MKFLTTAALLLIAVLVTEGRRYGEPRPKHIPIEKKLVHGPKGIIGGKDGIIGKKSGFIDGWRKKGFLSGSNKGLKEGIIKDTKVLPGKKTVLPGKHDLCPPRPCLQTQEFIPVECRRPQFFMHNGHRCPDCDIDICVGGPISPGIGGGWNDGGLGPVRPVGPVGPVSPGGLLPGDLDWQGGIGTNGPLGPGGINAGVNGGLFPGSQIGGPFGRGQFEGEFGGFDQFGIQNGGRFGSFSNNGRNGLVNRLNEGFGDFDPSWNTGNVGDLGNSWGSSRFPANRQSRFV</sequence>
<feature type="signal peptide" evidence="1">
    <location>
        <begin position="1"/>
        <end position="19"/>
    </location>
</feature>
<organism evidence="2 3">
    <name type="scientific">Crassostrea virginica</name>
    <name type="common">Eastern oyster</name>
    <dbReference type="NCBI Taxonomy" id="6565"/>
    <lineage>
        <taxon>Eukaryota</taxon>
        <taxon>Metazoa</taxon>
        <taxon>Spiralia</taxon>
        <taxon>Lophotrochozoa</taxon>
        <taxon>Mollusca</taxon>
        <taxon>Bivalvia</taxon>
        <taxon>Autobranchia</taxon>
        <taxon>Pteriomorphia</taxon>
        <taxon>Ostreida</taxon>
        <taxon>Ostreoidea</taxon>
        <taxon>Ostreidae</taxon>
        <taxon>Crassostrea</taxon>
    </lineage>
</organism>
<reference evidence="2" key="1">
    <citation type="submission" date="2024-06" db="UniProtKB">
        <authorList>
            <consortium name="RefSeq"/>
        </authorList>
    </citation>
    <scope>NUCLEOTIDE SEQUENCE [LARGE SCALE GENOMIC DNA]</scope>
</reference>
<dbReference type="Proteomes" id="UP000694844">
    <property type="component" value="Chromosome 1"/>
</dbReference>
<dbReference type="GeneID" id="111113480"/>
<gene>
    <name evidence="3" type="primary">LOC111113480</name>
</gene>
<keyword evidence="2" id="KW-1185">Reference proteome</keyword>